<proteinExistence type="predicted"/>
<dbReference type="KEGG" id="asla:NCTC11923_01218"/>
<organism evidence="1 2">
    <name type="scientific">Actinomyces slackii</name>
    <dbReference type="NCBI Taxonomy" id="52774"/>
    <lineage>
        <taxon>Bacteria</taxon>
        <taxon>Bacillati</taxon>
        <taxon>Actinomycetota</taxon>
        <taxon>Actinomycetes</taxon>
        <taxon>Actinomycetales</taxon>
        <taxon>Actinomycetaceae</taxon>
        <taxon>Actinomyces</taxon>
    </lineage>
</organism>
<dbReference type="Proteomes" id="UP000276899">
    <property type="component" value="Chromosome"/>
</dbReference>
<reference evidence="1 2" key="1">
    <citation type="submission" date="2018-12" db="EMBL/GenBank/DDBJ databases">
        <authorList>
            <consortium name="Pathogen Informatics"/>
        </authorList>
    </citation>
    <scope>NUCLEOTIDE SEQUENCE [LARGE SCALE GENOMIC DNA]</scope>
    <source>
        <strain evidence="1 2">NCTC11923</strain>
    </source>
</reference>
<keyword evidence="2" id="KW-1185">Reference proteome</keyword>
<protein>
    <submittedName>
        <fullName evidence="1">Uncharacterized protein</fullName>
    </submittedName>
</protein>
<accession>A0A3S4WK05</accession>
<dbReference type="STRING" id="1278298.GCA_000428685_01662"/>
<evidence type="ECO:0000313" key="2">
    <source>
        <dbReference type="Proteomes" id="UP000276899"/>
    </source>
</evidence>
<gene>
    <name evidence="1" type="ORF">NCTC11923_01218</name>
</gene>
<evidence type="ECO:0000313" key="1">
    <source>
        <dbReference type="EMBL" id="VEG74584.1"/>
    </source>
</evidence>
<dbReference type="EMBL" id="LR134363">
    <property type="protein sequence ID" value="VEG74584.1"/>
    <property type="molecule type" value="Genomic_DNA"/>
</dbReference>
<dbReference type="AlphaFoldDB" id="A0A3S4WK05"/>
<name>A0A3S4WK05_9ACTO</name>
<sequence length="275" mass="29251">MRTKATDVEFRGSNLSLGADSLETVSSTSLSTLATEVQTLRDHATALDARVDMAIIHNTGDTGNVPQTGTLSYEVPGKDSTDPVAVQQQLGTTIGQFGGEIASSGHKRNDPRIAVLESYMGKWNANQTVMGSMYDELGEEGTLALTTTVGLHTGVRPGSSDEQVATAKKTLELLKAGLNTATSGWSDEKAEKFGKNLIDVAVNGVSSNSRYAKVSSGGPLTEALAFLVYNNSEASGSFIYGAATPSRLPRAEGRRRRKEESVRIDRHFEIPSPSL</sequence>